<dbReference type="InterPro" id="IPR055409">
    <property type="entry name" value="Beta-prop_FAM234A_B"/>
</dbReference>
<organism evidence="9 10">
    <name type="scientific">Geotrypetes seraphini</name>
    <name type="common">Gaboon caecilian</name>
    <name type="synonym">Caecilia seraphini</name>
    <dbReference type="NCBI Taxonomy" id="260995"/>
    <lineage>
        <taxon>Eukaryota</taxon>
        <taxon>Metazoa</taxon>
        <taxon>Chordata</taxon>
        <taxon>Craniata</taxon>
        <taxon>Vertebrata</taxon>
        <taxon>Euteleostomi</taxon>
        <taxon>Amphibia</taxon>
        <taxon>Gymnophiona</taxon>
        <taxon>Geotrypetes</taxon>
    </lineage>
</organism>
<dbReference type="RefSeq" id="XP_033785230.1">
    <property type="nucleotide sequence ID" value="XM_033929339.1"/>
</dbReference>
<evidence type="ECO:0000256" key="1">
    <source>
        <dbReference type="ARBA" id="ARBA00004167"/>
    </source>
</evidence>
<dbReference type="FunCoup" id="A0A6P8PT84">
    <property type="interactions" value="274"/>
</dbReference>
<keyword evidence="9" id="KW-1185">Reference proteome</keyword>
<dbReference type="AlphaFoldDB" id="A0A6P8PT84"/>
<comment type="subcellular location">
    <subcellularLocation>
        <location evidence="1">Membrane</location>
        <topology evidence="1">Single-pass membrane protein</topology>
    </subcellularLocation>
</comment>
<feature type="transmembrane region" description="Helical" evidence="7">
    <location>
        <begin position="107"/>
        <end position="127"/>
    </location>
</feature>
<keyword evidence="4 7" id="KW-0472">Membrane</keyword>
<dbReference type="Pfam" id="PF23727">
    <property type="entry name" value="Beta-prop_FAM234A_B"/>
    <property type="match status" value="1"/>
</dbReference>
<feature type="domain" description="FAM234A/B beta-propeller" evidence="8">
    <location>
        <begin position="152"/>
        <end position="619"/>
    </location>
</feature>
<keyword evidence="3 7" id="KW-1133">Transmembrane helix</keyword>
<dbReference type="InterPro" id="IPR011047">
    <property type="entry name" value="Quinoprotein_ADH-like_sf"/>
</dbReference>
<feature type="region of interest" description="Disordered" evidence="6">
    <location>
        <begin position="1"/>
        <end position="63"/>
    </location>
</feature>
<evidence type="ECO:0000313" key="10">
    <source>
        <dbReference type="RefSeq" id="XP_033785230.1"/>
    </source>
</evidence>
<evidence type="ECO:0000259" key="8">
    <source>
        <dbReference type="Pfam" id="PF23727"/>
    </source>
</evidence>
<keyword evidence="2 7" id="KW-0812">Transmembrane</keyword>
<dbReference type="OrthoDB" id="9941159at2759"/>
<evidence type="ECO:0000256" key="4">
    <source>
        <dbReference type="ARBA" id="ARBA00023136"/>
    </source>
</evidence>
<dbReference type="SUPFAM" id="SSF50998">
    <property type="entry name" value="Quinoprotein alcohol dehydrogenase-like"/>
    <property type="match status" value="1"/>
</dbReference>
<dbReference type="GO" id="GO:0016020">
    <property type="term" value="C:membrane"/>
    <property type="evidence" value="ECO:0007669"/>
    <property type="project" value="UniProtKB-SubCell"/>
</dbReference>
<reference evidence="10" key="1">
    <citation type="submission" date="2025-08" db="UniProtKB">
        <authorList>
            <consortium name="RefSeq"/>
        </authorList>
    </citation>
    <scope>IDENTIFICATION</scope>
</reference>
<proteinExistence type="inferred from homology"/>
<name>A0A6P8PT84_GEOSA</name>
<protein>
    <submittedName>
        <fullName evidence="10">Protein FAM234B</fullName>
    </submittedName>
</protein>
<accession>A0A6P8PT84</accession>
<evidence type="ECO:0000256" key="3">
    <source>
        <dbReference type="ARBA" id="ARBA00022989"/>
    </source>
</evidence>
<sequence>MATVLSRALKLPGKKSHDLGDYDPLTQADSDESEDDLVLNIQKNGGGVKNGKSPLGEAQDLDSDVETGLPKEIQRQGACKGDGLSVAGVTELEQKALSPMWPYVRTAIFLLTVIISVVLVLVCAFLIPCPMRDEHNTWSLTLGQQRGMWSPLELFDVNSDGVPDILLSSAVRWNDTTQGSSKLPVSVVALSGRDGRILWAIYLREEVRSIHCGVLIPVTLKNTTCLLTGANKLLSAVNASSGKSIWTMSPALIPNGTMVAPAVSLPDLDEDGIGDLVVLTGGERQPDLSFLLVSGRNGIPLGGPVKYSIVREGKLIGPQVHLTSQGAIYILFGFGNVQAVAVKDLFAQARNRDSFPHILQAKEPEWEKRRSVNLSDLIFVYSGSVEFLQSVKLPASNCSDILITTKAGVSLLRAQDLEPCWTLKLKNIQSEATLGYFTDDQILDFMLQVQNKNGTKKVVVIDGKSGLPVWSSEVPWHRKQCLAASVMTTDRRSAFLFWGEETQPGVNRSEQTTEVKFQEHQHLYLVHPSYPMVILDLANITTTVIASAIGINEAQKNAFYVTLTTEHVQGSLGIQPKPLLVSKLGLRWALAHSRAVPLEKATPKTNIGEVKRFLSRLKFIGPLKF</sequence>
<dbReference type="GeneID" id="117353421"/>
<dbReference type="KEGG" id="gsh:117353421"/>
<evidence type="ECO:0000313" key="9">
    <source>
        <dbReference type="Proteomes" id="UP000515159"/>
    </source>
</evidence>
<dbReference type="InterPro" id="IPR045232">
    <property type="entry name" value="FAM234"/>
</dbReference>
<dbReference type="PANTHER" id="PTHR21419:SF25">
    <property type="entry name" value="PROTEIN FAM234B"/>
    <property type="match status" value="1"/>
</dbReference>
<gene>
    <name evidence="10" type="primary">FAM234B</name>
</gene>
<evidence type="ECO:0000256" key="7">
    <source>
        <dbReference type="SAM" id="Phobius"/>
    </source>
</evidence>
<dbReference type="CTD" id="57613"/>
<evidence type="ECO:0000256" key="6">
    <source>
        <dbReference type="SAM" id="MobiDB-lite"/>
    </source>
</evidence>
<dbReference type="InParanoid" id="A0A6P8PT84"/>
<evidence type="ECO:0000256" key="5">
    <source>
        <dbReference type="ARBA" id="ARBA00025791"/>
    </source>
</evidence>
<comment type="similarity">
    <text evidence="5">Belongs to the FAM234 family.</text>
</comment>
<dbReference type="Proteomes" id="UP000515159">
    <property type="component" value="Chromosome 2"/>
</dbReference>
<evidence type="ECO:0000256" key="2">
    <source>
        <dbReference type="ARBA" id="ARBA00022692"/>
    </source>
</evidence>
<dbReference type="PANTHER" id="PTHR21419">
    <property type="match status" value="1"/>
</dbReference>